<sequence length="74" mass="8111">MKSFILVVLLSIFIVSISAACPKCPENQHCINSACVAKIPCGLGCAVNQFCLHGFCTYNEPLRARRIDGISNFY</sequence>
<reference evidence="2" key="1">
    <citation type="submission" date="2022-11" db="EMBL/GenBank/DDBJ databases">
        <authorList>
            <person name="Kikuchi T."/>
        </authorList>
    </citation>
    <scope>NUCLEOTIDE SEQUENCE</scope>
    <source>
        <strain evidence="2">PS1010</strain>
    </source>
</reference>
<comment type="caution">
    <text evidence="2">The sequence shown here is derived from an EMBL/GenBank/DDBJ whole genome shotgun (WGS) entry which is preliminary data.</text>
</comment>
<dbReference type="EMBL" id="CANHGI010000005">
    <property type="protein sequence ID" value="CAI5452911.1"/>
    <property type="molecule type" value="Genomic_DNA"/>
</dbReference>
<organism evidence="2 3">
    <name type="scientific">Caenorhabditis angaria</name>
    <dbReference type="NCBI Taxonomy" id="860376"/>
    <lineage>
        <taxon>Eukaryota</taxon>
        <taxon>Metazoa</taxon>
        <taxon>Ecdysozoa</taxon>
        <taxon>Nematoda</taxon>
        <taxon>Chromadorea</taxon>
        <taxon>Rhabditida</taxon>
        <taxon>Rhabditina</taxon>
        <taxon>Rhabditomorpha</taxon>
        <taxon>Rhabditoidea</taxon>
        <taxon>Rhabditidae</taxon>
        <taxon>Peloderinae</taxon>
        <taxon>Caenorhabditis</taxon>
    </lineage>
</organism>
<dbReference type="PROSITE" id="PS51257">
    <property type="entry name" value="PROKAR_LIPOPROTEIN"/>
    <property type="match status" value="1"/>
</dbReference>
<evidence type="ECO:0000256" key="1">
    <source>
        <dbReference type="SAM" id="SignalP"/>
    </source>
</evidence>
<name>A0A9P1IY95_9PELO</name>
<evidence type="ECO:0000313" key="2">
    <source>
        <dbReference type="EMBL" id="CAI5452911.1"/>
    </source>
</evidence>
<feature type="chain" id="PRO_5040161206" evidence="1">
    <location>
        <begin position="20"/>
        <end position="74"/>
    </location>
</feature>
<feature type="signal peptide" evidence="1">
    <location>
        <begin position="1"/>
        <end position="19"/>
    </location>
</feature>
<accession>A0A9P1IY95</accession>
<keyword evidence="1" id="KW-0732">Signal</keyword>
<proteinExistence type="predicted"/>
<evidence type="ECO:0000313" key="3">
    <source>
        <dbReference type="Proteomes" id="UP001152747"/>
    </source>
</evidence>
<dbReference type="AlphaFoldDB" id="A0A9P1IY95"/>
<dbReference type="Proteomes" id="UP001152747">
    <property type="component" value="Unassembled WGS sequence"/>
</dbReference>
<gene>
    <name evidence="2" type="ORF">CAMP_LOCUS15548</name>
</gene>
<keyword evidence="3" id="KW-1185">Reference proteome</keyword>
<protein>
    <submittedName>
        <fullName evidence="2">Uncharacterized protein</fullName>
    </submittedName>
</protein>